<evidence type="ECO:0000256" key="2">
    <source>
        <dbReference type="ARBA" id="ARBA00023157"/>
    </source>
</evidence>
<dbReference type="EMBL" id="PYSW02000026">
    <property type="protein sequence ID" value="KAG2381843.1"/>
    <property type="molecule type" value="Genomic_DNA"/>
</dbReference>
<dbReference type="Proteomes" id="UP000816034">
    <property type="component" value="Unassembled WGS sequence"/>
</dbReference>
<keyword evidence="2" id="KW-1015">Disulfide bond</keyword>
<evidence type="ECO:0000313" key="4">
    <source>
        <dbReference type="EMBL" id="KAG2381843.1"/>
    </source>
</evidence>
<sequence>MASSSPTLLKEQQAFWSQHVHDTQMIFEINSNPHVSWKATRYPMFENMSLYEFKHRMLGAEVDESVLLKSNDDSQKLHVESGMSEMDKRAILRLPQEFDSRKQWPSCVHPIRDQQQCGSCWAFSASEVLSDRYCIATNGSVNVVLSPEFLVECSAQNNGCNGGKLDATWLFLVKIGIPTDQCVPYTSGNGVVGACPKTGCTSNPNEKLVLYKASHARRIVGAENIMIDIAAKGPVQAAMAVYRDFMSYKSGVYHHVSGGLVGGHAIKIVGWGVDSESRKPYWICANSWGPSWGIDGFFWILRGVEECGIGRDVWTGYV</sequence>
<evidence type="ECO:0000259" key="3">
    <source>
        <dbReference type="SMART" id="SM00645"/>
    </source>
</evidence>
<dbReference type="SUPFAM" id="SSF54001">
    <property type="entry name" value="Cysteine proteinases"/>
    <property type="match status" value="1"/>
</dbReference>
<dbReference type="SMART" id="SM00645">
    <property type="entry name" value="Pept_C1"/>
    <property type="match status" value="1"/>
</dbReference>
<dbReference type="Gene3D" id="3.90.70.10">
    <property type="entry name" value="Cysteine proteinases"/>
    <property type="match status" value="1"/>
</dbReference>
<dbReference type="PRINTS" id="PR00705">
    <property type="entry name" value="PAPAIN"/>
</dbReference>
<dbReference type="AlphaFoldDB" id="A0AA88KJH4"/>
<dbReference type="InterPro" id="IPR013128">
    <property type="entry name" value="Peptidase_C1A"/>
</dbReference>
<evidence type="ECO:0000313" key="5">
    <source>
        <dbReference type="Proteomes" id="UP000816034"/>
    </source>
</evidence>
<dbReference type="InterPro" id="IPR000668">
    <property type="entry name" value="Peptidase_C1A_C"/>
</dbReference>
<organism evidence="4 5">
    <name type="scientific">Naegleria lovaniensis</name>
    <name type="common">Amoeba</name>
    <dbReference type="NCBI Taxonomy" id="51637"/>
    <lineage>
        <taxon>Eukaryota</taxon>
        <taxon>Discoba</taxon>
        <taxon>Heterolobosea</taxon>
        <taxon>Tetramitia</taxon>
        <taxon>Eutetramitia</taxon>
        <taxon>Vahlkampfiidae</taxon>
        <taxon>Naegleria</taxon>
    </lineage>
</organism>
<feature type="domain" description="Peptidase C1A papain C-terminal" evidence="3">
    <location>
        <begin position="94"/>
        <end position="317"/>
    </location>
</feature>
<evidence type="ECO:0000256" key="1">
    <source>
        <dbReference type="ARBA" id="ARBA00008455"/>
    </source>
</evidence>
<dbReference type="PROSITE" id="PS00639">
    <property type="entry name" value="THIOL_PROTEASE_HIS"/>
    <property type="match status" value="1"/>
</dbReference>
<dbReference type="PANTHER" id="PTHR12411">
    <property type="entry name" value="CYSTEINE PROTEASE FAMILY C1-RELATED"/>
    <property type="match status" value="1"/>
</dbReference>
<dbReference type="Pfam" id="PF00112">
    <property type="entry name" value="Peptidase_C1"/>
    <property type="match status" value="1"/>
</dbReference>
<dbReference type="GO" id="GO:0008234">
    <property type="term" value="F:cysteine-type peptidase activity"/>
    <property type="evidence" value="ECO:0007669"/>
    <property type="project" value="InterPro"/>
</dbReference>
<gene>
    <name evidence="4" type="ORF">C9374_006227</name>
</gene>
<dbReference type="PROSITE" id="PS00640">
    <property type="entry name" value="THIOL_PROTEASE_ASN"/>
    <property type="match status" value="1"/>
</dbReference>
<dbReference type="CDD" id="cd02620">
    <property type="entry name" value="Peptidase_C1A_CathepsinB"/>
    <property type="match status" value="1"/>
</dbReference>
<dbReference type="InterPro" id="IPR025661">
    <property type="entry name" value="Pept_asp_AS"/>
</dbReference>
<proteinExistence type="inferred from homology"/>
<keyword evidence="5" id="KW-1185">Reference proteome</keyword>
<dbReference type="InterPro" id="IPR038765">
    <property type="entry name" value="Papain-like_cys_pep_sf"/>
</dbReference>
<comment type="similarity">
    <text evidence="1">Belongs to the peptidase C1 family.</text>
</comment>
<dbReference type="InterPro" id="IPR000169">
    <property type="entry name" value="Pept_cys_AS"/>
</dbReference>
<protein>
    <recommendedName>
        <fullName evidence="3">Peptidase C1A papain C-terminal domain-containing protein</fullName>
    </recommendedName>
</protein>
<accession>A0AA88KJH4</accession>
<dbReference type="GeneID" id="68098681"/>
<dbReference type="PROSITE" id="PS00139">
    <property type="entry name" value="THIOL_PROTEASE_CYS"/>
    <property type="match status" value="1"/>
</dbReference>
<reference evidence="4 5" key="1">
    <citation type="journal article" date="2018" name="BMC Genomics">
        <title>The genome of Naegleria lovaniensis, the basis for a comparative approach to unravel pathogenicity factors of the human pathogenic amoeba N. fowleri.</title>
        <authorList>
            <person name="Liechti N."/>
            <person name="Schurch N."/>
            <person name="Bruggmann R."/>
            <person name="Wittwer M."/>
        </authorList>
    </citation>
    <scope>NUCLEOTIDE SEQUENCE [LARGE SCALE GENOMIC DNA]</scope>
    <source>
        <strain evidence="4 5">ATCC 30569</strain>
    </source>
</reference>
<dbReference type="GO" id="GO:0006508">
    <property type="term" value="P:proteolysis"/>
    <property type="evidence" value="ECO:0007669"/>
    <property type="project" value="InterPro"/>
</dbReference>
<dbReference type="RefSeq" id="XP_044547522.1">
    <property type="nucleotide sequence ID" value="XM_044696064.1"/>
</dbReference>
<comment type="caution">
    <text evidence="4">The sequence shown here is derived from an EMBL/GenBank/DDBJ whole genome shotgun (WGS) entry which is preliminary data.</text>
</comment>
<dbReference type="InterPro" id="IPR025660">
    <property type="entry name" value="Pept_his_AS"/>
</dbReference>
<name>A0AA88KJH4_NAELO</name>